<accession>A0A6A7A6R8</accession>
<name>A0A6A7A6R8_9PLEO</name>
<keyword evidence="4" id="KW-1185">Reference proteome</keyword>
<dbReference type="AlphaFoldDB" id="A0A6A7A6R8"/>
<evidence type="ECO:0000313" key="3">
    <source>
        <dbReference type="EMBL" id="KAF2828863.1"/>
    </source>
</evidence>
<evidence type="ECO:0000256" key="2">
    <source>
        <dbReference type="SAM" id="Phobius"/>
    </source>
</evidence>
<proteinExistence type="predicted"/>
<sequence length="121" mass="14623">MFSVMEKLDFLQGKHCLIERCLRRRFLSQQSQWMHFLCATTNLFTFLSATSLFLTHPVTPNMAKHSSHRYDPYALAHKYWEYIREKPRRKRENLNPYYEKLLAKQPDPAEEETDDRSRAIR</sequence>
<dbReference type="OrthoDB" id="3775350at2759"/>
<gene>
    <name evidence="3" type="ORF">CC86DRAFT_438355</name>
</gene>
<dbReference type="Proteomes" id="UP000799424">
    <property type="component" value="Unassembled WGS sequence"/>
</dbReference>
<feature type="region of interest" description="Disordered" evidence="1">
    <location>
        <begin position="101"/>
        <end position="121"/>
    </location>
</feature>
<feature type="transmembrane region" description="Helical" evidence="2">
    <location>
        <begin position="33"/>
        <end position="54"/>
    </location>
</feature>
<keyword evidence="2" id="KW-0472">Membrane</keyword>
<reference evidence="3" key="1">
    <citation type="journal article" date="2020" name="Stud. Mycol.">
        <title>101 Dothideomycetes genomes: a test case for predicting lifestyles and emergence of pathogens.</title>
        <authorList>
            <person name="Haridas S."/>
            <person name="Albert R."/>
            <person name="Binder M."/>
            <person name="Bloem J."/>
            <person name="Labutti K."/>
            <person name="Salamov A."/>
            <person name="Andreopoulos B."/>
            <person name="Baker S."/>
            <person name="Barry K."/>
            <person name="Bills G."/>
            <person name="Bluhm B."/>
            <person name="Cannon C."/>
            <person name="Castanera R."/>
            <person name="Culley D."/>
            <person name="Daum C."/>
            <person name="Ezra D."/>
            <person name="Gonzalez J."/>
            <person name="Henrissat B."/>
            <person name="Kuo A."/>
            <person name="Liang C."/>
            <person name="Lipzen A."/>
            <person name="Lutzoni F."/>
            <person name="Magnuson J."/>
            <person name="Mondo S."/>
            <person name="Nolan M."/>
            <person name="Ohm R."/>
            <person name="Pangilinan J."/>
            <person name="Park H.-J."/>
            <person name="Ramirez L."/>
            <person name="Alfaro M."/>
            <person name="Sun H."/>
            <person name="Tritt A."/>
            <person name="Yoshinaga Y."/>
            <person name="Zwiers L.-H."/>
            <person name="Turgeon B."/>
            <person name="Goodwin S."/>
            <person name="Spatafora J."/>
            <person name="Crous P."/>
            <person name="Grigoriev I."/>
        </authorList>
    </citation>
    <scope>NUCLEOTIDE SEQUENCE</scope>
    <source>
        <strain evidence="3">CBS 113818</strain>
    </source>
</reference>
<evidence type="ECO:0000313" key="4">
    <source>
        <dbReference type="Proteomes" id="UP000799424"/>
    </source>
</evidence>
<organism evidence="3 4">
    <name type="scientific">Ophiobolus disseminans</name>
    <dbReference type="NCBI Taxonomy" id="1469910"/>
    <lineage>
        <taxon>Eukaryota</taxon>
        <taxon>Fungi</taxon>
        <taxon>Dikarya</taxon>
        <taxon>Ascomycota</taxon>
        <taxon>Pezizomycotina</taxon>
        <taxon>Dothideomycetes</taxon>
        <taxon>Pleosporomycetidae</taxon>
        <taxon>Pleosporales</taxon>
        <taxon>Pleosporineae</taxon>
        <taxon>Phaeosphaeriaceae</taxon>
        <taxon>Ophiobolus</taxon>
    </lineage>
</organism>
<keyword evidence="2" id="KW-1133">Transmembrane helix</keyword>
<dbReference type="EMBL" id="MU006222">
    <property type="protein sequence ID" value="KAF2828863.1"/>
    <property type="molecule type" value="Genomic_DNA"/>
</dbReference>
<evidence type="ECO:0000256" key="1">
    <source>
        <dbReference type="SAM" id="MobiDB-lite"/>
    </source>
</evidence>
<keyword evidence="2" id="KW-0812">Transmembrane</keyword>
<protein>
    <submittedName>
        <fullName evidence="3">Uncharacterized protein</fullName>
    </submittedName>
</protein>